<dbReference type="PANTHER" id="PTHR30055">
    <property type="entry name" value="HTH-TYPE TRANSCRIPTIONAL REGULATOR RUTR"/>
    <property type="match status" value="1"/>
</dbReference>
<dbReference type="InterPro" id="IPR009057">
    <property type="entry name" value="Homeodomain-like_sf"/>
</dbReference>
<evidence type="ECO:0000256" key="2">
    <source>
        <dbReference type="ARBA" id="ARBA00023125"/>
    </source>
</evidence>
<dbReference type="InterPro" id="IPR001647">
    <property type="entry name" value="HTH_TetR"/>
</dbReference>
<dbReference type="GO" id="GO:0003700">
    <property type="term" value="F:DNA-binding transcription factor activity"/>
    <property type="evidence" value="ECO:0007669"/>
    <property type="project" value="TreeGrafter"/>
</dbReference>
<reference evidence="6 7" key="1">
    <citation type="submission" date="2018-03" db="EMBL/GenBank/DDBJ databases">
        <title>The draft genome of Mesorhizobium sp. 6GN-30.</title>
        <authorList>
            <person name="Liu L."/>
            <person name="Li L."/>
            <person name="Wang T."/>
            <person name="Zhang X."/>
            <person name="Liang L."/>
        </authorList>
    </citation>
    <scope>NUCLEOTIDE SEQUENCE [LARGE SCALE GENOMIC DNA]</scope>
    <source>
        <strain evidence="6 7">6GN30</strain>
    </source>
</reference>
<dbReference type="AlphaFoldDB" id="A0A2P7RZ96"/>
<evidence type="ECO:0000313" key="6">
    <source>
        <dbReference type="EMBL" id="PSJ55557.1"/>
    </source>
</evidence>
<dbReference type="Gene3D" id="1.10.357.10">
    <property type="entry name" value="Tetracycline Repressor, domain 2"/>
    <property type="match status" value="1"/>
</dbReference>
<dbReference type="RefSeq" id="WP_106774607.1">
    <property type="nucleotide sequence ID" value="NZ_PXYK01000027.1"/>
</dbReference>
<evidence type="ECO:0000256" key="1">
    <source>
        <dbReference type="ARBA" id="ARBA00023015"/>
    </source>
</evidence>
<keyword evidence="3" id="KW-0804">Transcription</keyword>
<dbReference type="InterPro" id="IPR036271">
    <property type="entry name" value="Tet_transcr_reg_TetR-rel_C_sf"/>
</dbReference>
<gene>
    <name evidence="6" type="ORF">C7I84_23245</name>
</gene>
<comment type="caution">
    <text evidence="6">The sequence shown here is derived from an EMBL/GenBank/DDBJ whole genome shotgun (WGS) entry which is preliminary data.</text>
</comment>
<dbReference type="PRINTS" id="PR00455">
    <property type="entry name" value="HTHTETR"/>
</dbReference>
<dbReference type="PROSITE" id="PS50977">
    <property type="entry name" value="HTH_TETR_2"/>
    <property type="match status" value="1"/>
</dbReference>
<name>A0A2P7RZ96_9HYPH</name>
<feature type="DNA-binding region" description="H-T-H motif" evidence="4">
    <location>
        <begin position="35"/>
        <end position="54"/>
    </location>
</feature>
<dbReference type="Pfam" id="PF14246">
    <property type="entry name" value="TetR_C_7"/>
    <property type="match status" value="1"/>
</dbReference>
<dbReference type="EMBL" id="PXYK01000027">
    <property type="protein sequence ID" value="PSJ55557.1"/>
    <property type="molecule type" value="Genomic_DNA"/>
</dbReference>
<organism evidence="6 7">
    <name type="scientific">Kumtagia ephedrae</name>
    <dbReference type="NCBI Taxonomy" id="2116701"/>
    <lineage>
        <taxon>Bacteria</taxon>
        <taxon>Pseudomonadati</taxon>
        <taxon>Pseudomonadota</taxon>
        <taxon>Alphaproteobacteria</taxon>
        <taxon>Hyphomicrobiales</taxon>
        <taxon>Phyllobacteriaceae</taxon>
        <taxon>Kumtagia</taxon>
    </lineage>
</organism>
<keyword evidence="1" id="KW-0805">Transcription regulation</keyword>
<dbReference type="InterPro" id="IPR050109">
    <property type="entry name" value="HTH-type_TetR-like_transc_reg"/>
</dbReference>
<dbReference type="OrthoDB" id="5292901at2"/>
<dbReference type="GO" id="GO:0000976">
    <property type="term" value="F:transcription cis-regulatory region binding"/>
    <property type="evidence" value="ECO:0007669"/>
    <property type="project" value="TreeGrafter"/>
</dbReference>
<feature type="domain" description="HTH tetR-type" evidence="5">
    <location>
        <begin position="12"/>
        <end position="72"/>
    </location>
</feature>
<evidence type="ECO:0000256" key="4">
    <source>
        <dbReference type="PROSITE-ProRule" id="PRU00335"/>
    </source>
</evidence>
<protein>
    <recommendedName>
        <fullName evidence="5">HTH tetR-type domain-containing protein</fullName>
    </recommendedName>
</protein>
<sequence length="229" mass="25882">MTALPKRQQNRIERERRILRAALKVFSETGYSGATMDAVAVEAGLSKPTLYQYFQSKEALFSAMMLGERDRMLDVFEHPSPGGMVEDLLGFAWDYADTVMRPDMLSLARLIVGEVQRFPEIGRAYQEVGPDRLLRGIMDYLDGQRRAGRLAFEDAELAAQDLWGLILSAPRTQALYMPDRQPSRAEIARYVNNGLRVFLKAYSTDPEGDLAELEPLIRAHSVKQVDHDS</sequence>
<dbReference type="Gene3D" id="1.10.10.60">
    <property type="entry name" value="Homeodomain-like"/>
    <property type="match status" value="1"/>
</dbReference>
<evidence type="ECO:0000259" key="5">
    <source>
        <dbReference type="PROSITE" id="PS50977"/>
    </source>
</evidence>
<dbReference type="FunFam" id="1.10.10.60:FF:000141">
    <property type="entry name" value="TetR family transcriptional regulator"/>
    <property type="match status" value="1"/>
</dbReference>
<keyword evidence="2 4" id="KW-0238">DNA-binding</keyword>
<accession>A0A2P7RZ96</accession>
<proteinExistence type="predicted"/>
<dbReference type="Proteomes" id="UP000241229">
    <property type="component" value="Unassembled WGS sequence"/>
</dbReference>
<dbReference type="PANTHER" id="PTHR30055:SF234">
    <property type="entry name" value="HTH-TYPE TRANSCRIPTIONAL REGULATOR BETI"/>
    <property type="match status" value="1"/>
</dbReference>
<keyword evidence="7" id="KW-1185">Reference proteome</keyword>
<dbReference type="PROSITE" id="PS01081">
    <property type="entry name" value="HTH_TETR_1"/>
    <property type="match status" value="1"/>
</dbReference>
<evidence type="ECO:0000256" key="3">
    <source>
        <dbReference type="ARBA" id="ARBA00023163"/>
    </source>
</evidence>
<evidence type="ECO:0000313" key="7">
    <source>
        <dbReference type="Proteomes" id="UP000241229"/>
    </source>
</evidence>
<dbReference type="SUPFAM" id="SSF46689">
    <property type="entry name" value="Homeodomain-like"/>
    <property type="match status" value="1"/>
</dbReference>
<dbReference type="InterPro" id="IPR023772">
    <property type="entry name" value="DNA-bd_HTH_TetR-type_CS"/>
</dbReference>
<dbReference type="InterPro" id="IPR039536">
    <property type="entry name" value="TetR_C_Proteobacteria"/>
</dbReference>
<dbReference type="Pfam" id="PF00440">
    <property type="entry name" value="TetR_N"/>
    <property type="match status" value="1"/>
</dbReference>
<dbReference type="SUPFAM" id="SSF48498">
    <property type="entry name" value="Tetracyclin repressor-like, C-terminal domain"/>
    <property type="match status" value="1"/>
</dbReference>